<feature type="transmembrane region" description="Helical" evidence="5">
    <location>
        <begin position="294"/>
        <end position="312"/>
    </location>
</feature>
<dbReference type="PANTHER" id="PTHR31310">
    <property type="match status" value="1"/>
</dbReference>
<dbReference type="SUPFAM" id="SSF48317">
    <property type="entry name" value="Acid phosphatase/Vanadium-dependent haloperoxidase"/>
    <property type="match status" value="1"/>
</dbReference>
<proteinExistence type="predicted"/>
<evidence type="ECO:0000256" key="2">
    <source>
        <dbReference type="ARBA" id="ARBA00022692"/>
    </source>
</evidence>
<organism evidence="7">
    <name type="scientific">bioreactor metagenome</name>
    <dbReference type="NCBI Taxonomy" id="1076179"/>
    <lineage>
        <taxon>unclassified sequences</taxon>
        <taxon>metagenomes</taxon>
        <taxon>ecological metagenomes</taxon>
    </lineage>
</organism>
<dbReference type="Pfam" id="PF14378">
    <property type="entry name" value="PAP2_3"/>
    <property type="match status" value="1"/>
</dbReference>
<evidence type="ECO:0000256" key="3">
    <source>
        <dbReference type="ARBA" id="ARBA00022989"/>
    </source>
</evidence>
<feature type="transmembrane region" description="Helical" evidence="5">
    <location>
        <begin position="134"/>
        <end position="154"/>
    </location>
</feature>
<feature type="transmembrane region" description="Helical" evidence="5">
    <location>
        <begin position="244"/>
        <end position="262"/>
    </location>
</feature>
<evidence type="ECO:0000256" key="1">
    <source>
        <dbReference type="ARBA" id="ARBA00004141"/>
    </source>
</evidence>
<evidence type="ECO:0000256" key="4">
    <source>
        <dbReference type="ARBA" id="ARBA00023136"/>
    </source>
</evidence>
<dbReference type="GO" id="GO:0016020">
    <property type="term" value="C:membrane"/>
    <property type="evidence" value="ECO:0007669"/>
    <property type="project" value="UniProtKB-SubCell"/>
</dbReference>
<accession>A0A644ZHA7</accession>
<evidence type="ECO:0000313" key="7">
    <source>
        <dbReference type="EMBL" id="MPM40282.1"/>
    </source>
</evidence>
<gene>
    <name evidence="7" type="ORF">SDC9_86922</name>
</gene>
<feature type="transmembrane region" description="Helical" evidence="5">
    <location>
        <begin position="69"/>
        <end position="89"/>
    </location>
</feature>
<sequence>MPEKNYTSFRKKRNFFGVEILTAGYVAITSVIVIVLWNRLDNPGSFLLARMLIISGMFLAYSATSMLNFAPATAFVRVLFSVGLITYWYPETYEFNKIFGNLDHVFASAEQSIFGFQPALAFSKHFSSEWISEAFYMGYFFYFPMMMFVILYCFFYQREKFDKLTFIFLGSFFLYYFLFIFIPVTGPQFYFPVIGTENAENGFFLNVGNYFYYNSELLPVSGYGDGLFNRCVRVLQAMGERPTAAFPSSHVGISTILMMWLYRNNKRIMFIVFPLYALLCGATVYIKAHYLIDVFAGFMSAFAFYGLFALSFDKLYGRRGSVETGSPNPTKQTTI</sequence>
<comment type="subcellular location">
    <subcellularLocation>
        <location evidence="1">Membrane</location>
        <topology evidence="1">Multi-pass membrane protein</topology>
    </subcellularLocation>
</comment>
<keyword evidence="2 5" id="KW-0812">Transmembrane</keyword>
<feature type="transmembrane region" description="Helical" evidence="5">
    <location>
        <begin position="166"/>
        <end position="184"/>
    </location>
</feature>
<reference evidence="7" key="1">
    <citation type="submission" date="2019-08" db="EMBL/GenBank/DDBJ databases">
        <authorList>
            <person name="Kucharzyk K."/>
            <person name="Murdoch R.W."/>
            <person name="Higgins S."/>
            <person name="Loffler F."/>
        </authorList>
    </citation>
    <scope>NUCLEOTIDE SEQUENCE</scope>
</reference>
<evidence type="ECO:0000256" key="5">
    <source>
        <dbReference type="SAM" id="Phobius"/>
    </source>
</evidence>
<dbReference type="InterPro" id="IPR052185">
    <property type="entry name" value="IPC_Synthase-Related"/>
</dbReference>
<dbReference type="EMBL" id="VSSQ01008943">
    <property type="protein sequence ID" value="MPM40282.1"/>
    <property type="molecule type" value="Genomic_DNA"/>
</dbReference>
<keyword evidence="3 5" id="KW-1133">Transmembrane helix</keyword>
<dbReference type="PANTHER" id="PTHR31310:SF7">
    <property type="entry name" value="PA-PHOSPHATASE RELATED-FAMILY PROTEIN DDB_G0268928"/>
    <property type="match status" value="1"/>
</dbReference>
<evidence type="ECO:0000259" key="6">
    <source>
        <dbReference type="Pfam" id="PF14378"/>
    </source>
</evidence>
<feature type="transmembrane region" description="Helical" evidence="5">
    <location>
        <begin position="20"/>
        <end position="38"/>
    </location>
</feature>
<dbReference type="InterPro" id="IPR026841">
    <property type="entry name" value="Aur1/Ipt1"/>
</dbReference>
<keyword evidence="4 5" id="KW-0472">Membrane</keyword>
<name>A0A644ZHA7_9ZZZZ</name>
<dbReference type="AlphaFoldDB" id="A0A644ZHA7"/>
<comment type="caution">
    <text evidence="7">The sequence shown here is derived from an EMBL/GenBank/DDBJ whole genome shotgun (WGS) entry which is preliminary data.</text>
</comment>
<dbReference type="Gene3D" id="1.20.144.10">
    <property type="entry name" value="Phosphatidic acid phosphatase type 2/haloperoxidase"/>
    <property type="match status" value="1"/>
</dbReference>
<feature type="domain" description="Inositolphosphotransferase Aur1/Ipt1" evidence="6">
    <location>
        <begin position="116"/>
        <end position="305"/>
    </location>
</feature>
<dbReference type="InterPro" id="IPR036938">
    <property type="entry name" value="PAP2/HPO_sf"/>
</dbReference>
<feature type="transmembrane region" description="Helical" evidence="5">
    <location>
        <begin position="269"/>
        <end position="288"/>
    </location>
</feature>
<protein>
    <recommendedName>
        <fullName evidence="6">Inositolphosphotransferase Aur1/Ipt1 domain-containing protein</fullName>
    </recommendedName>
</protein>